<evidence type="ECO:0000313" key="2">
    <source>
        <dbReference type="EMBL" id="RGS51290.1"/>
    </source>
</evidence>
<gene>
    <name evidence="3" type="ORF">DWW14_03350</name>
    <name evidence="2" type="ORF">DWX87_18005</name>
</gene>
<dbReference type="SUPFAM" id="SSF110849">
    <property type="entry name" value="ParB/Sulfiredoxin"/>
    <property type="match status" value="1"/>
</dbReference>
<dbReference type="Pfam" id="PF02195">
    <property type="entry name" value="ParB_N"/>
    <property type="match status" value="1"/>
</dbReference>
<sequence length="254" mass="29531">MEIIYRKIEDLKKLGNNPRTISEEQMRILKESIHSNPDYFEARPIILSDRTGELVIIAGNQRYDASVELGLSDVPTVLLHGLTEEREREIIIRDNVNNGTWDEKLLKEWNAESLMDWGLNFDFDYDSLVDSESDARNKYTKKIEAPVYEPKSPVCPEIDSLYDKSKYEELLSAIDDSDVPDCVKEFLRIAALRHIVFDYGQIAEFYAHQDKEVQELMEASALVIIDFDKAIENGYSRFKEDIYEIMLEDTEDEE</sequence>
<dbReference type="AlphaFoldDB" id="A0A412JFX1"/>
<dbReference type="EMBL" id="QRZC01000003">
    <property type="protein sequence ID" value="RGV45120.1"/>
    <property type="molecule type" value="Genomic_DNA"/>
</dbReference>
<name>A0A412JFX1_BACUN</name>
<feature type="domain" description="ParB-like N-terminal" evidence="1">
    <location>
        <begin position="4"/>
        <end position="96"/>
    </location>
</feature>
<evidence type="ECO:0000259" key="1">
    <source>
        <dbReference type="SMART" id="SM00470"/>
    </source>
</evidence>
<protein>
    <recommendedName>
        <fullName evidence="1">ParB-like N-terminal domain-containing protein</fullName>
    </recommendedName>
</protein>
<dbReference type="InterPro" id="IPR003115">
    <property type="entry name" value="ParB_N"/>
</dbReference>
<evidence type="ECO:0000313" key="4">
    <source>
        <dbReference type="Proteomes" id="UP000285283"/>
    </source>
</evidence>
<reference evidence="4 5" key="1">
    <citation type="submission" date="2018-08" db="EMBL/GenBank/DDBJ databases">
        <title>A genome reference for cultivated species of the human gut microbiota.</title>
        <authorList>
            <person name="Zou Y."/>
            <person name="Xue W."/>
            <person name="Luo G."/>
        </authorList>
    </citation>
    <scope>NUCLEOTIDE SEQUENCE [LARGE SCALE GENOMIC DNA]</scope>
    <source>
        <strain evidence="3 5">AF14-42</strain>
        <strain evidence="2 4">AF21-53</strain>
    </source>
</reference>
<dbReference type="Gene3D" id="3.90.1530.10">
    <property type="entry name" value="Conserved hypothetical protein from pyrococcus furiosus pfu- 392566-001, ParB domain"/>
    <property type="match status" value="1"/>
</dbReference>
<dbReference type="Proteomes" id="UP000285343">
    <property type="component" value="Unassembled WGS sequence"/>
</dbReference>
<dbReference type="RefSeq" id="WP_117589279.1">
    <property type="nucleotide sequence ID" value="NZ_CAXSNS010000009.1"/>
</dbReference>
<dbReference type="Proteomes" id="UP000285283">
    <property type="component" value="Unassembled WGS sequence"/>
</dbReference>
<comment type="caution">
    <text evidence="2">The sequence shown here is derived from an EMBL/GenBank/DDBJ whole genome shotgun (WGS) entry which is preliminary data.</text>
</comment>
<evidence type="ECO:0000313" key="5">
    <source>
        <dbReference type="Proteomes" id="UP000285343"/>
    </source>
</evidence>
<evidence type="ECO:0000313" key="3">
    <source>
        <dbReference type="EMBL" id="RGV45120.1"/>
    </source>
</evidence>
<organism evidence="2 4">
    <name type="scientific">Bacteroides uniformis</name>
    <dbReference type="NCBI Taxonomy" id="820"/>
    <lineage>
        <taxon>Bacteria</taxon>
        <taxon>Pseudomonadati</taxon>
        <taxon>Bacteroidota</taxon>
        <taxon>Bacteroidia</taxon>
        <taxon>Bacteroidales</taxon>
        <taxon>Bacteroidaceae</taxon>
        <taxon>Bacteroides</taxon>
    </lineage>
</organism>
<proteinExistence type="predicted"/>
<dbReference type="EMBL" id="QRVP01000023">
    <property type="protein sequence ID" value="RGS51290.1"/>
    <property type="molecule type" value="Genomic_DNA"/>
</dbReference>
<accession>A0A412JFX1</accession>
<dbReference type="SMART" id="SM00470">
    <property type="entry name" value="ParB"/>
    <property type="match status" value="1"/>
</dbReference>
<dbReference type="InterPro" id="IPR036086">
    <property type="entry name" value="ParB/Sulfiredoxin_sf"/>
</dbReference>